<evidence type="ECO:0000313" key="2">
    <source>
        <dbReference type="EMBL" id="KAE9386468.1"/>
    </source>
</evidence>
<feature type="region of interest" description="Disordered" evidence="1">
    <location>
        <begin position="1040"/>
        <end position="1073"/>
    </location>
</feature>
<proteinExistence type="predicted"/>
<feature type="compositionally biased region" description="Basic residues" evidence="1">
    <location>
        <begin position="1044"/>
        <end position="1056"/>
    </location>
</feature>
<sequence>MSEVAMQAPAGNQLLEAQDIEMGSGEVPMPPAVSETPLAEEPVPEQLAEPTDAQVTEDNQPESEPESDSESMKPKKKSEIVPLSKEQMKRANVYFVNLEKKQKADEEEESFKDRMASSASNTSIQVTHSEMANLDAFFLGMGNTCILFEDFDGTGPTLERYTHQRPLNQKTVNLIAESRQLFIHEYPVIVLINKDAIDPSTIIKDFNPGTGMTVPTVRFTGANTERAMLWAGHHRRAALAQYIDRIHPNEQPWALYQQALGKLENDAENEGLLSQIATLKAKLVQAGIWAAIENDKTLGQTAKLILANNNSMVAKAETDEEVLVKLIDFLRCAQSDQDIEGIMTAAQTFVAKIPTLRNLLNGRPAMFKQYAALTRFASMQSVTLPLAFFNHASPILWDYMHPVLDYSFLVLRFLLDDTISLDPQTFENFWPLTDTYTTSRSLRKYEESPYLRTCETVTNTYRQHKWNPSGNTLEFLNRFILECAEPAFLLVFGTVGLKNWGSSYYSSTLTSGKDDDEKLQYRYGPKQLIVPDYVLWDVLYTEYLDTLIRLTESLKVSWGDLGKPVVAADIILRLVFLAHHSPFHATISLSLIATPIFCPSFFAAVKSEFGGLSNGLMAIGHYLTLGLPILWGKRDKSRQDASLAPLVQLKDAVTHPLAYYYNNSLANWSKGQSQAPQMQTDMQFNKIVGVVLNFRHTLSTYREELGAAFTLNDPPRHPFYANDPIYNARLTDFKAFMSMLRKTTKPVAAKAHGKAINQLSPCIERFVDLKDAEVSQAMRKLDTPTQELIKLFPLMAFNYLHPTNSNSSDAKLFELTGLIHHMERVWRPLFAHQSLAHFLQQLHRQAGLHQENYGFFEFWPGLILAGQAIPDKNSAEDEDGNESGDDDEMLWKQGMREETLARAVKELTRLKKFVLKPENGAAIKVKRANNSPWVMDPELGDSFDKMATLLTTRIHHTSSVAIGLEDEDEIHPDDIGYTLDQGNVATDKEMEAYKRLEQQAVKELGDKGKEKSMQTSKQIAADWANKLVVGEKGKKVVKEPKTVKVAKAKKATKRRGSSMDAESSTKAKKQKQK</sequence>
<reference evidence="2" key="1">
    <citation type="journal article" date="2019" name="Environ. Microbiol.">
        <title>Fungal ecological strategies reflected in gene transcription - a case study of two litter decomposers.</title>
        <authorList>
            <person name="Barbi F."/>
            <person name="Kohler A."/>
            <person name="Barry K."/>
            <person name="Baskaran P."/>
            <person name="Daum C."/>
            <person name="Fauchery L."/>
            <person name="Ihrmark K."/>
            <person name="Kuo A."/>
            <person name="LaButti K."/>
            <person name="Lipzen A."/>
            <person name="Morin E."/>
            <person name="Grigoriev I.V."/>
            <person name="Henrissat B."/>
            <person name="Lindahl B."/>
            <person name="Martin F."/>
        </authorList>
    </citation>
    <scope>NUCLEOTIDE SEQUENCE</scope>
    <source>
        <strain evidence="2">JB14</strain>
    </source>
</reference>
<organism evidence="2 3">
    <name type="scientific">Gymnopus androsaceus JB14</name>
    <dbReference type="NCBI Taxonomy" id="1447944"/>
    <lineage>
        <taxon>Eukaryota</taxon>
        <taxon>Fungi</taxon>
        <taxon>Dikarya</taxon>
        <taxon>Basidiomycota</taxon>
        <taxon>Agaricomycotina</taxon>
        <taxon>Agaricomycetes</taxon>
        <taxon>Agaricomycetidae</taxon>
        <taxon>Agaricales</taxon>
        <taxon>Marasmiineae</taxon>
        <taxon>Omphalotaceae</taxon>
        <taxon>Gymnopus</taxon>
    </lineage>
</organism>
<dbReference type="Proteomes" id="UP000799118">
    <property type="component" value="Unassembled WGS sequence"/>
</dbReference>
<accession>A0A6A4GLN0</accession>
<keyword evidence="3" id="KW-1185">Reference proteome</keyword>
<dbReference type="EMBL" id="ML769877">
    <property type="protein sequence ID" value="KAE9386468.1"/>
    <property type="molecule type" value="Genomic_DNA"/>
</dbReference>
<feature type="compositionally biased region" description="Acidic residues" evidence="1">
    <location>
        <begin position="59"/>
        <end position="69"/>
    </location>
</feature>
<dbReference type="AlphaFoldDB" id="A0A6A4GLN0"/>
<feature type="region of interest" description="Disordered" evidence="1">
    <location>
        <begin position="1"/>
        <end position="83"/>
    </location>
</feature>
<evidence type="ECO:0000313" key="3">
    <source>
        <dbReference type="Proteomes" id="UP000799118"/>
    </source>
</evidence>
<name>A0A6A4GLN0_9AGAR</name>
<gene>
    <name evidence="2" type="ORF">BT96DRAFT_1026218</name>
</gene>
<evidence type="ECO:0000256" key="1">
    <source>
        <dbReference type="SAM" id="MobiDB-lite"/>
    </source>
</evidence>
<feature type="compositionally biased region" description="Basic and acidic residues" evidence="1">
    <location>
        <begin position="70"/>
        <end position="79"/>
    </location>
</feature>
<protein>
    <submittedName>
        <fullName evidence="2">Uncharacterized protein</fullName>
    </submittedName>
</protein>